<evidence type="ECO:0000256" key="4">
    <source>
        <dbReference type="ARBA" id="ARBA00022452"/>
    </source>
</evidence>
<evidence type="ECO:0000256" key="1">
    <source>
        <dbReference type="ARBA" id="ARBA00004571"/>
    </source>
</evidence>
<keyword evidence="3 12" id="KW-0813">Transport</keyword>
<dbReference type="Proteomes" id="UP000264036">
    <property type="component" value="Unassembled WGS sequence"/>
</dbReference>
<organism evidence="17 18">
    <name type="scientific">Advenella kashmirensis</name>
    <dbReference type="NCBI Taxonomy" id="310575"/>
    <lineage>
        <taxon>Bacteria</taxon>
        <taxon>Pseudomonadati</taxon>
        <taxon>Pseudomonadota</taxon>
        <taxon>Betaproteobacteria</taxon>
        <taxon>Burkholderiales</taxon>
        <taxon>Alcaligenaceae</taxon>
    </lineage>
</organism>
<dbReference type="Gene3D" id="2.40.170.20">
    <property type="entry name" value="TonB-dependent receptor, beta-barrel domain"/>
    <property type="match status" value="1"/>
</dbReference>
<keyword evidence="11 12" id="KW-0998">Cell outer membrane</keyword>
<dbReference type="Pfam" id="PF00593">
    <property type="entry name" value="TonB_dep_Rec_b-barrel"/>
    <property type="match status" value="1"/>
</dbReference>
<evidence type="ECO:0000256" key="9">
    <source>
        <dbReference type="ARBA" id="ARBA00023136"/>
    </source>
</evidence>
<evidence type="ECO:0000256" key="2">
    <source>
        <dbReference type="ARBA" id="ARBA00009810"/>
    </source>
</evidence>
<evidence type="ECO:0000256" key="7">
    <source>
        <dbReference type="ARBA" id="ARBA00023065"/>
    </source>
</evidence>
<dbReference type="InterPro" id="IPR036942">
    <property type="entry name" value="Beta-barrel_TonB_sf"/>
</dbReference>
<evidence type="ECO:0000313" key="18">
    <source>
        <dbReference type="Proteomes" id="UP000264036"/>
    </source>
</evidence>
<evidence type="ECO:0000259" key="15">
    <source>
        <dbReference type="Pfam" id="PF00593"/>
    </source>
</evidence>
<dbReference type="InterPro" id="IPR012910">
    <property type="entry name" value="Plug_dom"/>
</dbReference>
<keyword evidence="9 12" id="KW-0472">Membrane</keyword>
<evidence type="ECO:0000256" key="5">
    <source>
        <dbReference type="ARBA" id="ARBA00022692"/>
    </source>
</evidence>
<dbReference type="PANTHER" id="PTHR30069">
    <property type="entry name" value="TONB-DEPENDENT OUTER MEMBRANE RECEPTOR"/>
    <property type="match status" value="1"/>
</dbReference>
<evidence type="ECO:0000256" key="13">
    <source>
        <dbReference type="RuleBase" id="RU003357"/>
    </source>
</evidence>
<dbReference type="PROSITE" id="PS52016">
    <property type="entry name" value="TONB_DEPENDENT_REC_3"/>
    <property type="match status" value="1"/>
</dbReference>
<feature type="domain" description="TonB-dependent receptor-like beta-barrel" evidence="15">
    <location>
        <begin position="205"/>
        <end position="609"/>
    </location>
</feature>
<feature type="chain" id="PRO_5016816238" evidence="14">
    <location>
        <begin position="26"/>
        <end position="636"/>
    </location>
</feature>
<dbReference type="EMBL" id="DOEK01000004">
    <property type="protein sequence ID" value="HBP28333.1"/>
    <property type="molecule type" value="Genomic_DNA"/>
</dbReference>
<evidence type="ECO:0000259" key="16">
    <source>
        <dbReference type="Pfam" id="PF07715"/>
    </source>
</evidence>
<dbReference type="GO" id="GO:0015889">
    <property type="term" value="P:cobalamin transport"/>
    <property type="evidence" value="ECO:0007669"/>
    <property type="project" value="TreeGrafter"/>
</dbReference>
<keyword evidence="4 12" id="KW-1134">Transmembrane beta strand</keyword>
<keyword evidence="6 14" id="KW-0732">Signal</keyword>
<reference evidence="17 18" key="1">
    <citation type="journal article" date="2018" name="Nat. Biotechnol.">
        <title>A standardized bacterial taxonomy based on genome phylogeny substantially revises the tree of life.</title>
        <authorList>
            <person name="Parks D.H."/>
            <person name="Chuvochina M."/>
            <person name="Waite D.W."/>
            <person name="Rinke C."/>
            <person name="Skarshewski A."/>
            <person name="Chaumeil P.A."/>
            <person name="Hugenholtz P."/>
        </authorList>
    </citation>
    <scope>NUCLEOTIDE SEQUENCE [LARGE SCALE GENOMIC DNA]</scope>
    <source>
        <strain evidence="17">UBA10707</strain>
    </source>
</reference>
<keyword evidence="10 17" id="KW-0675">Receptor</keyword>
<evidence type="ECO:0000256" key="10">
    <source>
        <dbReference type="ARBA" id="ARBA00023170"/>
    </source>
</evidence>
<accession>A0A356LBG1</accession>
<feature type="domain" description="TonB-dependent receptor plug" evidence="16">
    <location>
        <begin position="63"/>
        <end position="168"/>
    </location>
</feature>
<evidence type="ECO:0000256" key="6">
    <source>
        <dbReference type="ARBA" id="ARBA00022729"/>
    </source>
</evidence>
<dbReference type="InterPro" id="IPR037066">
    <property type="entry name" value="Plug_dom_sf"/>
</dbReference>
<keyword evidence="5 12" id="KW-0812">Transmembrane</keyword>
<evidence type="ECO:0000256" key="11">
    <source>
        <dbReference type="ARBA" id="ARBA00023237"/>
    </source>
</evidence>
<evidence type="ECO:0000313" key="17">
    <source>
        <dbReference type="EMBL" id="HBP28333.1"/>
    </source>
</evidence>
<feature type="signal peptide" evidence="14">
    <location>
        <begin position="1"/>
        <end position="25"/>
    </location>
</feature>
<dbReference type="CDD" id="cd01347">
    <property type="entry name" value="ligand_gated_channel"/>
    <property type="match status" value="1"/>
</dbReference>
<sequence length="636" mass="69837">MCGVAHLYRYTLMKFSLTPMALALAVLPAAVVAQTSTAVSPDASVTRLETIVATPARANQALSDVYGDVSVITSETLRNAGATSLTELLARQPQIQTYQLGGPQTLSGLFVRGAGPQQTLVMVDGQRINDPATGSTYLSAMDPATIERVEIVRGAASSLYGSDAMGGVINIITRSDGQDKPLSVFGNIGVGTHSLFKASVGVSGASNGWDYRLAGSYASSDGFNATREKLGAITYNRDRDGYEQASLSGALGYTWKPGNRLGISFYNGYTHGDFDSGAYDTNTFGIMRQQSVAVTSNNQLTDWWESVLQVSVNRNLYDSRASYGDSVLGSIQRTYSWQNNFSINRQNKLSLVLERKDESIFGTTTYEQDKRHTNAVGLIYRGDFNRHHIQASLRNDNVSGYNSKTTGSLGYDFDITPEWSVGLAGNTGYRVPTFADLYTPLSFGYQGNPNLKPETSRNIELRTAWRTESSSLSINAWQTRYRDLINGYVCDETFNCTAENVDRATVRGISVNAEHRFDNTRIYAGADFMNPKDDESGKRLIRRAKQVYRIGASHTFGQATVGADFTHTSARYDDKQNTEAKRLGSYGVLNLHASYAFSKNLEAQVYWNNALNKKYETSYGYNSAGSNVFLNLAFRM</sequence>
<dbReference type="Gene3D" id="2.170.130.10">
    <property type="entry name" value="TonB-dependent receptor, plug domain"/>
    <property type="match status" value="1"/>
</dbReference>
<dbReference type="InterPro" id="IPR039426">
    <property type="entry name" value="TonB-dep_rcpt-like"/>
</dbReference>
<gene>
    <name evidence="17" type="ORF">DD666_02820</name>
</gene>
<protein>
    <submittedName>
        <fullName evidence="17">TonB-dependent receptor</fullName>
    </submittedName>
</protein>
<evidence type="ECO:0000256" key="14">
    <source>
        <dbReference type="SAM" id="SignalP"/>
    </source>
</evidence>
<comment type="caution">
    <text evidence="17">The sequence shown here is derived from an EMBL/GenBank/DDBJ whole genome shotgun (WGS) entry which is preliminary data.</text>
</comment>
<comment type="similarity">
    <text evidence="2 12 13">Belongs to the TonB-dependent receptor family.</text>
</comment>
<evidence type="ECO:0000256" key="8">
    <source>
        <dbReference type="ARBA" id="ARBA00023077"/>
    </source>
</evidence>
<dbReference type="InterPro" id="IPR000531">
    <property type="entry name" value="Beta-barrel_TonB"/>
</dbReference>
<proteinExistence type="inferred from homology"/>
<name>A0A356LBG1_9BURK</name>
<dbReference type="GO" id="GO:0009279">
    <property type="term" value="C:cell outer membrane"/>
    <property type="evidence" value="ECO:0007669"/>
    <property type="project" value="UniProtKB-SubCell"/>
</dbReference>
<keyword evidence="8 13" id="KW-0798">TonB box</keyword>
<dbReference type="SUPFAM" id="SSF56935">
    <property type="entry name" value="Porins"/>
    <property type="match status" value="1"/>
</dbReference>
<dbReference type="AlphaFoldDB" id="A0A356LBG1"/>
<dbReference type="Pfam" id="PF07715">
    <property type="entry name" value="Plug"/>
    <property type="match status" value="1"/>
</dbReference>
<evidence type="ECO:0000256" key="3">
    <source>
        <dbReference type="ARBA" id="ARBA00022448"/>
    </source>
</evidence>
<keyword evidence="7" id="KW-0406">Ion transport</keyword>
<dbReference type="PANTHER" id="PTHR30069:SF53">
    <property type="entry name" value="COLICIN I RECEPTOR-RELATED"/>
    <property type="match status" value="1"/>
</dbReference>
<evidence type="ECO:0000256" key="12">
    <source>
        <dbReference type="PROSITE-ProRule" id="PRU01360"/>
    </source>
</evidence>
<dbReference type="GO" id="GO:0006811">
    <property type="term" value="P:monoatomic ion transport"/>
    <property type="evidence" value="ECO:0007669"/>
    <property type="project" value="UniProtKB-KW"/>
</dbReference>
<comment type="subcellular location">
    <subcellularLocation>
        <location evidence="1 12">Cell outer membrane</location>
        <topology evidence="1 12">Multi-pass membrane protein</topology>
    </subcellularLocation>
</comment>